<dbReference type="HOGENOM" id="CLU_024207_0_0_1"/>
<protein>
    <recommendedName>
        <fullName evidence="4">Ipa protein</fullName>
    </recommendedName>
</protein>
<dbReference type="OrthoDB" id="2922289at2759"/>
<accession>A1CVI0</accession>
<name>A1CVI0_NEOFI</name>
<evidence type="ECO:0000256" key="1">
    <source>
        <dbReference type="SAM" id="MobiDB-lite"/>
    </source>
</evidence>
<reference evidence="3" key="1">
    <citation type="journal article" date="2008" name="PLoS Genet.">
        <title>Genomic islands in the pathogenic filamentous fungus Aspergillus fumigatus.</title>
        <authorList>
            <person name="Fedorova N.D."/>
            <person name="Khaldi N."/>
            <person name="Joardar V.S."/>
            <person name="Maiti R."/>
            <person name="Amedeo P."/>
            <person name="Anderson M.J."/>
            <person name="Crabtree J."/>
            <person name="Silva J.C."/>
            <person name="Badger J.H."/>
            <person name="Albarraq A."/>
            <person name="Angiuoli S."/>
            <person name="Bussey H."/>
            <person name="Bowyer P."/>
            <person name="Cotty P.J."/>
            <person name="Dyer P.S."/>
            <person name="Egan A."/>
            <person name="Galens K."/>
            <person name="Fraser-Liggett C.M."/>
            <person name="Haas B.J."/>
            <person name="Inman J.M."/>
            <person name="Kent R."/>
            <person name="Lemieux S."/>
            <person name="Malavazi I."/>
            <person name="Orvis J."/>
            <person name="Roemer T."/>
            <person name="Ronning C.M."/>
            <person name="Sundaram J.P."/>
            <person name="Sutton G."/>
            <person name="Turner G."/>
            <person name="Venter J.C."/>
            <person name="White O.R."/>
            <person name="Whitty B.R."/>
            <person name="Youngman P."/>
            <person name="Wolfe K.H."/>
            <person name="Goldman G.H."/>
            <person name="Wortman J.R."/>
            <person name="Jiang B."/>
            <person name="Denning D.W."/>
            <person name="Nierman W.C."/>
        </authorList>
    </citation>
    <scope>NUCLEOTIDE SEQUENCE [LARGE SCALE GENOMIC DNA]</scope>
    <source>
        <strain evidence="3">ATCC 1020 / DSM 3700 / CBS 544.65 / FGSC A1164 / JCM 1740 / NRRL 181 / WB 181</strain>
    </source>
</reference>
<keyword evidence="3" id="KW-1185">Reference proteome</keyword>
<dbReference type="RefSeq" id="XP_001267654.1">
    <property type="nucleotide sequence ID" value="XM_001267653.1"/>
</dbReference>
<feature type="region of interest" description="Disordered" evidence="1">
    <location>
        <begin position="503"/>
        <end position="529"/>
    </location>
</feature>
<gene>
    <name evidence="2" type="ORF">NFIA_045770</name>
</gene>
<dbReference type="KEGG" id="nfi:NFIA_045770"/>
<dbReference type="Proteomes" id="UP000006702">
    <property type="component" value="Unassembled WGS sequence"/>
</dbReference>
<dbReference type="EMBL" id="DS027684">
    <property type="protein sequence ID" value="EAW25757.1"/>
    <property type="molecule type" value="Genomic_DNA"/>
</dbReference>
<dbReference type="eggNOG" id="ENOG502SJ1Z">
    <property type="taxonomic scope" value="Eukaryota"/>
</dbReference>
<dbReference type="VEuPathDB" id="FungiDB:NFIA_045770"/>
<dbReference type="GeneID" id="4594258"/>
<evidence type="ECO:0000313" key="2">
    <source>
        <dbReference type="EMBL" id="EAW25757.1"/>
    </source>
</evidence>
<dbReference type="OMA" id="YKFIPEW"/>
<proteinExistence type="predicted"/>
<organism evidence="2 3">
    <name type="scientific">Neosartorya fischeri (strain ATCC 1020 / DSM 3700 / CBS 544.65 / FGSC A1164 / JCM 1740 / NRRL 181 / WB 181)</name>
    <name type="common">Aspergillus fischerianus</name>
    <dbReference type="NCBI Taxonomy" id="331117"/>
    <lineage>
        <taxon>Eukaryota</taxon>
        <taxon>Fungi</taxon>
        <taxon>Dikarya</taxon>
        <taxon>Ascomycota</taxon>
        <taxon>Pezizomycotina</taxon>
        <taxon>Eurotiomycetes</taxon>
        <taxon>Eurotiomycetidae</taxon>
        <taxon>Eurotiales</taxon>
        <taxon>Aspergillaceae</taxon>
        <taxon>Aspergillus</taxon>
        <taxon>Aspergillus subgen. Fumigati</taxon>
    </lineage>
</organism>
<dbReference type="PANTHER" id="PTHR40788">
    <property type="entry name" value="CLR5 DOMAIN-CONTAINING PROTEIN-RELATED"/>
    <property type="match status" value="1"/>
</dbReference>
<evidence type="ECO:0000313" key="3">
    <source>
        <dbReference type="Proteomes" id="UP000006702"/>
    </source>
</evidence>
<sequence length="644" mass="72753">MYKIIPEWNLLDLVQPNSDYLLNHLKHRATNSLRAQYRSGLNGAAGDCEFILENIGHLSRTGSTRSGFMLFINDAEYGQSFVFKETTDRDKMMTGLSTAISSGCCVSLLAGELILQRQYYLLSALNILVEAILEEASSSREKTLRPKKPEEITRTALSAMSTDAKPGKVSLQDILALALDQKNNLEDYLSLCRTEPVFLTHVVNNWFFSQPGLVPDEKGRIMPLVTDKYISVSIFEIIHDSMIGAAIWDYVCRLLQVLSQKINDRICRAIILQEMANICHFERCRVHKLFKRFVQMGSGSKYFKRVSGVYDDDCARVTMKIKPDVLTRKNPQLHYVLRLCQSPVDVASAVDWIKKLDCFHQTHPTETTRMLERELDAFGDIAVATSFIKNLMISLSLPPINPRKGQIYISRLKKLRSEIDSTKAEVDLSEFVVPTGNLLEAGVADAALAALSRFIVDKTGTELGYLYQDLNEDCLSKTENLCQQQKANVATITDDDFHIIDSPSEAKQVEERRQKHKTRPAHSSMHSISPAAATTATLEDNRASTVFKVKPETFKVFSALFSRSQSRGSISWTAFEAAMTDLNFSITPKWGSVFTFYPPQDFSVQQSLTLHRPHNSHIEGFRLLFIAKRLKQTFGWEEESFELA</sequence>
<evidence type="ECO:0008006" key="4">
    <source>
        <dbReference type="Google" id="ProtNLM"/>
    </source>
</evidence>
<dbReference type="AlphaFoldDB" id="A1CVI0"/>
<dbReference type="PANTHER" id="PTHR40788:SF1">
    <property type="entry name" value="IPA PROTEIN"/>
    <property type="match status" value="1"/>
</dbReference>